<dbReference type="PANTHER" id="PTHR43725">
    <property type="entry name" value="UDP-GLUCOSE 4-EPIMERASE"/>
    <property type="match status" value="1"/>
</dbReference>
<evidence type="ECO:0000256" key="4">
    <source>
        <dbReference type="ARBA" id="ARBA00007637"/>
    </source>
</evidence>
<comment type="similarity">
    <text evidence="4 10">Belongs to the NAD(P)-dependent epimerase/dehydratase family.</text>
</comment>
<comment type="caution">
    <text evidence="12">The sequence shown here is derived from an EMBL/GenBank/DDBJ whole genome shotgun (WGS) entry which is preliminary data.</text>
</comment>
<reference evidence="12 13" key="1">
    <citation type="submission" date="2018-08" db="EMBL/GenBank/DDBJ databases">
        <title>A genome reference for cultivated species of the human gut microbiota.</title>
        <authorList>
            <person name="Zou Y."/>
            <person name="Xue W."/>
            <person name="Luo G."/>
        </authorList>
    </citation>
    <scope>NUCLEOTIDE SEQUENCE [LARGE SCALE GENOMIC DNA]</scope>
    <source>
        <strain evidence="12 13">AM25-1</strain>
    </source>
</reference>
<keyword evidence="9 10" id="KW-0119">Carbohydrate metabolism</keyword>
<evidence type="ECO:0000256" key="7">
    <source>
        <dbReference type="ARBA" id="ARBA00023027"/>
    </source>
</evidence>
<organism evidence="12 13">
    <name type="scientific">Fusobacterium mortiferum</name>
    <dbReference type="NCBI Taxonomy" id="850"/>
    <lineage>
        <taxon>Bacteria</taxon>
        <taxon>Fusobacteriati</taxon>
        <taxon>Fusobacteriota</taxon>
        <taxon>Fusobacteriia</taxon>
        <taxon>Fusobacteriales</taxon>
        <taxon>Fusobacteriaceae</taxon>
        <taxon>Fusobacterium</taxon>
    </lineage>
</organism>
<comment type="cofactor">
    <cofactor evidence="2 10">
        <name>NAD(+)</name>
        <dbReference type="ChEBI" id="CHEBI:57540"/>
    </cofactor>
</comment>
<dbReference type="InterPro" id="IPR005886">
    <property type="entry name" value="UDP_G4E"/>
</dbReference>
<evidence type="ECO:0000256" key="6">
    <source>
        <dbReference type="ARBA" id="ARBA00018569"/>
    </source>
</evidence>
<dbReference type="InterPro" id="IPR001509">
    <property type="entry name" value="Epimerase_deHydtase"/>
</dbReference>
<evidence type="ECO:0000256" key="3">
    <source>
        <dbReference type="ARBA" id="ARBA00004947"/>
    </source>
</evidence>
<name>A0A414PVY7_FUSMR</name>
<evidence type="ECO:0000313" key="12">
    <source>
        <dbReference type="EMBL" id="RHF72748.1"/>
    </source>
</evidence>
<dbReference type="GO" id="GO:0003978">
    <property type="term" value="F:UDP-glucose 4-epimerase activity"/>
    <property type="evidence" value="ECO:0007669"/>
    <property type="project" value="UniProtKB-UniRule"/>
</dbReference>
<gene>
    <name evidence="12" type="primary">galE</name>
    <name evidence="12" type="ORF">DW663_06120</name>
</gene>
<dbReference type="SUPFAM" id="SSF51735">
    <property type="entry name" value="NAD(P)-binding Rossmann-fold domains"/>
    <property type="match status" value="1"/>
</dbReference>
<dbReference type="UniPathway" id="UPA00214"/>
<evidence type="ECO:0000313" key="13">
    <source>
        <dbReference type="Proteomes" id="UP000284676"/>
    </source>
</evidence>
<dbReference type="CDD" id="cd05247">
    <property type="entry name" value="UDP_G4E_1_SDR_e"/>
    <property type="match status" value="1"/>
</dbReference>
<dbReference type="EMBL" id="QRHL01000007">
    <property type="protein sequence ID" value="RHF72748.1"/>
    <property type="molecule type" value="Genomic_DNA"/>
</dbReference>
<dbReference type="RefSeq" id="WP_118234305.1">
    <property type="nucleotide sequence ID" value="NZ_CAEUHP010000001.1"/>
</dbReference>
<comment type="subunit">
    <text evidence="10">Homodimer.</text>
</comment>
<evidence type="ECO:0000256" key="9">
    <source>
        <dbReference type="ARBA" id="ARBA00023277"/>
    </source>
</evidence>
<comment type="catalytic activity">
    <reaction evidence="1 10">
        <text>UDP-alpha-D-glucose = UDP-alpha-D-galactose</text>
        <dbReference type="Rhea" id="RHEA:22168"/>
        <dbReference type="ChEBI" id="CHEBI:58885"/>
        <dbReference type="ChEBI" id="CHEBI:66914"/>
        <dbReference type="EC" id="5.1.3.2"/>
    </reaction>
</comment>
<dbReference type="EC" id="5.1.3.2" evidence="5 10"/>
<evidence type="ECO:0000256" key="8">
    <source>
        <dbReference type="ARBA" id="ARBA00023235"/>
    </source>
</evidence>
<accession>A0A414PVY7</accession>
<dbReference type="AlphaFoldDB" id="A0A414PVY7"/>
<keyword evidence="7 10" id="KW-0520">NAD</keyword>
<dbReference type="NCBIfam" id="TIGR01179">
    <property type="entry name" value="galE"/>
    <property type="match status" value="1"/>
</dbReference>
<dbReference type="Proteomes" id="UP000284676">
    <property type="component" value="Unassembled WGS sequence"/>
</dbReference>
<dbReference type="Pfam" id="PF01370">
    <property type="entry name" value="Epimerase"/>
    <property type="match status" value="1"/>
</dbReference>
<evidence type="ECO:0000256" key="1">
    <source>
        <dbReference type="ARBA" id="ARBA00000083"/>
    </source>
</evidence>
<proteinExistence type="inferred from homology"/>
<comment type="pathway">
    <text evidence="3 10">Carbohydrate metabolism; galactose metabolism.</text>
</comment>
<protein>
    <recommendedName>
        <fullName evidence="6 10">UDP-glucose 4-epimerase</fullName>
        <ecNumber evidence="5 10">5.1.3.2</ecNumber>
    </recommendedName>
</protein>
<evidence type="ECO:0000259" key="11">
    <source>
        <dbReference type="Pfam" id="PF01370"/>
    </source>
</evidence>
<keyword evidence="8 10" id="KW-0413">Isomerase</keyword>
<sequence>MKNILVTGGAGYIGSHAVAELLDSGYNVVVIDSLENGFIELVDKRAKFYQGNVQDSNIMDKIFNENKIDAVMHFAGYIKVPESVVEPNKYYFNNTYTVMCLIESMRKHGVKNIVFSSTAAVYGDVKEPEPVEETHSTLPINPYGMSKLMSEKIIMDCAKAYGLNYSIFRYFNVGGAHEKHNIGQKGEGITALIPLILKAAKGDIPKLSIYGNDFDTKDGTGIRDYIHVVDLVRAHILSLNKLAENKSNIYNLGNGNGFSVLEMLNAAKEVTKIDIPAEITGRRAGDPPCVIASSKKAVAELNWKPVYTDVKDIIRTAWEWNLRNKI</sequence>
<dbReference type="InterPro" id="IPR036291">
    <property type="entry name" value="NAD(P)-bd_dom_sf"/>
</dbReference>
<evidence type="ECO:0000256" key="10">
    <source>
        <dbReference type="RuleBase" id="RU366046"/>
    </source>
</evidence>
<dbReference type="Gene3D" id="3.90.25.10">
    <property type="entry name" value="UDP-galactose 4-epimerase, domain 1"/>
    <property type="match status" value="1"/>
</dbReference>
<feature type="domain" description="NAD-dependent epimerase/dehydratase" evidence="11">
    <location>
        <begin position="4"/>
        <end position="253"/>
    </location>
</feature>
<dbReference type="GO" id="GO:0033499">
    <property type="term" value="P:galactose catabolic process via UDP-galactose, Leloir pathway"/>
    <property type="evidence" value="ECO:0007669"/>
    <property type="project" value="TreeGrafter"/>
</dbReference>
<evidence type="ECO:0000256" key="2">
    <source>
        <dbReference type="ARBA" id="ARBA00001911"/>
    </source>
</evidence>
<evidence type="ECO:0000256" key="5">
    <source>
        <dbReference type="ARBA" id="ARBA00013189"/>
    </source>
</evidence>
<dbReference type="Gene3D" id="3.40.50.720">
    <property type="entry name" value="NAD(P)-binding Rossmann-like Domain"/>
    <property type="match status" value="1"/>
</dbReference>
<dbReference type="PANTHER" id="PTHR43725:SF53">
    <property type="entry name" value="UDP-ARABINOSE 4-EPIMERASE 1"/>
    <property type="match status" value="1"/>
</dbReference>